<dbReference type="EMBL" id="MEWA01000030">
    <property type="protein sequence ID" value="OGC68881.1"/>
    <property type="molecule type" value="Genomic_DNA"/>
</dbReference>
<evidence type="ECO:0000313" key="1">
    <source>
        <dbReference type="EMBL" id="OGC68881.1"/>
    </source>
</evidence>
<sequence length="329" mass="39211">MKKRYLVTFYDSNYLPKAVATYLSLQKYHSNFVLYAFCFDDLSYEITKKLNYPNFIPIAPKDFENEELKKSKSEKEKLYEYYWSCKPYIVLKVMNDTKADMVTYIDCDFMFFDNPEVIFQEIGNADVLIQPNNFSVDEVDQFKPVGYYCSCWESFKNTKNARQVLGWWHQKCMEWCYARFEDGKFADQKYLDQWRILFKGVRENTQIGANIAPWSIQKYDLSSKNGKVIVNGWPLIYYHYHSFRMNLINYKYIITGDRENFYRIPKEAVSLVYSPYIKLLKQTLIDLKKIPEYYKYAISNPESLIKVKDTKAKAVFTSYKDAVTSTDKF</sequence>
<organism evidence="1 2">
    <name type="scientific">candidate division WWE3 bacterium RIFOXYC1_FULL_39_7</name>
    <dbReference type="NCBI Taxonomy" id="1802643"/>
    <lineage>
        <taxon>Bacteria</taxon>
        <taxon>Katanobacteria</taxon>
    </lineage>
</organism>
<comment type="caution">
    <text evidence="1">The sequence shown here is derived from an EMBL/GenBank/DDBJ whole genome shotgun (WGS) entry which is preliminary data.</text>
</comment>
<evidence type="ECO:0000313" key="2">
    <source>
        <dbReference type="Proteomes" id="UP000179113"/>
    </source>
</evidence>
<gene>
    <name evidence="1" type="ORF">A2415_05565</name>
</gene>
<dbReference type="Gene3D" id="3.90.550.10">
    <property type="entry name" value="Spore Coat Polysaccharide Biosynthesis Protein SpsA, Chain A"/>
    <property type="match status" value="1"/>
</dbReference>
<protein>
    <recommendedName>
        <fullName evidence="3">Glycosyl transferase</fullName>
    </recommendedName>
</protein>
<evidence type="ECO:0008006" key="3">
    <source>
        <dbReference type="Google" id="ProtNLM"/>
    </source>
</evidence>
<reference evidence="1 2" key="1">
    <citation type="journal article" date="2016" name="Nat. Commun.">
        <title>Thousands of microbial genomes shed light on interconnected biogeochemical processes in an aquifer system.</title>
        <authorList>
            <person name="Anantharaman K."/>
            <person name="Brown C.T."/>
            <person name="Hug L.A."/>
            <person name="Sharon I."/>
            <person name="Castelle C.J."/>
            <person name="Probst A.J."/>
            <person name="Thomas B.C."/>
            <person name="Singh A."/>
            <person name="Wilkins M.J."/>
            <person name="Karaoz U."/>
            <person name="Brodie E.L."/>
            <person name="Williams K.H."/>
            <person name="Hubbard S.S."/>
            <person name="Banfield J.F."/>
        </authorList>
    </citation>
    <scope>NUCLEOTIDE SEQUENCE [LARGE SCALE GENOMIC DNA]</scope>
</reference>
<accession>A0A1F4WHL2</accession>
<dbReference type="InterPro" id="IPR029044">
    <property type="entry name" value="Nucleotide-diphossugar_trans"/>
</dbReference>
<dbReference type="Proteomes" id="UP000179113">
    <property type="component" value="Unassembled WGS sequence"/>
</dbReference>
<dbReference type="AlphaFoldDB" id="A0A1F4WHL2"/>
<proteinExistence type="predicted"/>
<name>A0A1F4WHL2_UNCKA</name>
<dbReference type="SUPFAM" id="SSF53448">
    <property type="entry name" value="Nucleotide-diphospho-sugar transferases"/>
    <property type="match status" value="1"/>
</dbReference>